<gene>
    <name evidence="5" type="ORF">VC34_15720</name>
</gene>
<dbReference type="InterPro" id="IPR000055">
    <property type="entry name" value="Restrct_endonuc_typeI_TRD"/>
</dbReference>
<evidence type="ECO:0000256" key="2">
    <source>
        <dbReference type="ARBA" id="ARBA00022747"/>
    </source>
</evidence>
<protein>
    <recommendedName>
        <fullName evidence="4">Type I restriction modification DNA specificity domain-containing protein</fullName>
    </recommendedName>
</protein>
<feature type="domain" description="Type I restriction modification DNA specificity" evidence="4">
    <location>
        <begin position="3"/>
        <end position="169"/>
    </location>
</feature>
<name>A0A0F4TF91_PSEFL</name>
<sequence length="196" mass="21459">MIQKKKLSSIAKISLGQTFREKAEATSDESGIRLIQIKDIREGAFFDADELPFAEIDPAKAKTPLAFGDVLLPLRGNRSEAMIYSVDNSDVLVTTTNQVAVIKSEDQGVSSAYFHWYLNSPFGRRALDSIRGGATIPNISIKNLSEIEIPIPSPEDQAMILKIYDNWCKQKSALQALLVNGENLMASACVQVLGGK</sequence>
<dbReference type="InterPro" id="IPR044946">
    <property type="entry name" value="Restrct_endonuc_typeI_TRD_sf"/>
</dbReference>
<dbReference type="RefSeq" id="WP_046047369.1">
    <property type="nucleotide sequence ID" value="NZ_LACD01000019.1"/>
</dbReference>
<evidence type="ECO:0000256" key="1">
    <source>
        <dbReference type="ARBA" id="ARBA00010923"/>
    </source>
</evidence>
<keyword evidence="2" id="KW-0680">Restriction system</keyword>
<dbReference type="Proteomes" id="UP000033500">
    <property type="component" value="Unassembled WGS sequence"/>
</dbReference>
<dbReference type="PANTHER" id="PTHR30408">
    <property type="entry name" value="TYPE-1 RESTRICTION ENZYME ECOKI SPECIFICITY PROTEIN"/>
    <property type="match status" value="1"/>
</dbReference>
<proteinExistence type="inferred from homology"/>
<keyword evidence="3" id="KW-0238">DNA-binding</keyword>
<dbReference type="PANTHER" id="PTHR30408:SF12">
    <property type="entry name" value="TYPE I RESTRICTION ENZYME MJAVIII SPECIFICITY SUBUNIT"/>
    <property type="match status" value="1"/>
</dbReference>
<dbReference type="GO" id="GO:0009307">
    <property type="term" value="P:DNA restriction-modification system"/>
    <property type="evidence" value="ECO:0007669"/>
    <property type="project" value="UniProtKB-KW"/>
</dbReference>
<comment type="caution">
    <text evidence="5">The sequence shown here is derived from an EMBL/GenBank/DDBJ whole genome shotgun (WGS) entry which is preliminary data.</text>
</comment>
<dbReference type="AlphaFoldDB" id="A0A0F4TF91"/>
<dbReference type="Gene3D" id="3.90.220.20">
    <property type="entry name" value="DNA methylase specificity domains"/>
    <property type="match status" value="1"/>
</dbReference>
<dbReference type="PATRIC" id="fig|294.131.peg.1239"/>
<dbReference type="SUPFAM" id="SSF116734">
    <property type="entry name" value="DNA methylase specificity domain"/>
    <property type="match status" value="1"/>
</dbReference>
<dbReference type="EMBL" id="LACD01000019">
    <property type="protein sequence ID" value="KJZ42764.1"/>
    <property type="molecule type" value="Genomic_DNA"/>
</dbReference>
<dbReference type="InterPro" id="IPR052021">
    <property type="entry name" value="Type-I_RS_S_subunit"/>
</dbReference>
<comment type="similarity">
    <text evidence="1">Belongs to the type-I restriction system S methylase family.</text>
</comment>
<evidence type="ECO:0000313" key="5">
    <source>
        <dbReference type="EMBL" id="KJZ42764.1"/>
    </source>
</evidence>
<evidence type="ECO:0000313" key="6">
    <source>
        <dbReference type="Proteomes" id="UP000033500"/>
    </source>
</evidence>
<dbReference type="GO" id="GO:0003677">
    <property type="term" value="F:DNA binding"/>
    <property type="evidence" value="ECO:0007669"/>
    <property type="project" value="UniProtKB-KW"/>
</dbReference>
<evidence type="ECO:0000259" key="4">
    <source>
        <dbReference type="Pfam" id="PF01420"/>
    </source>
</evidence>
<organism evidence="5 6">
    <name type="scientific">Pseudomonas fluorescens</name>
    <dbReference type="NCBI Taxonomy" id="294"/>
    <lineage>
        <taxon>Bacteria</taxon>
        <taxon>Pseudomonadati</taxon>
        <taxon>Pseudomonadota</taxon>
        <taxon>Gammaproteobacteria</taxon>
        <taxon>Pseudomonadales</taxon>
        <taxon>Pseudomonadaceae</taxon>
        <taxon>Pseudomonas</taxon>
    </lineage>
</organism>
<dbReference type="Pfam" id="PF01420">
    <property type="entry name" value="Methylase_S"/>
    <property type="match status" value="1"/>
</dbReference>
<accession>A0A0F4TF91</accession>
<evidence type="ECO:0000256" key="3">
    <source>
        <dbReference type="ARBA" id="ARBA00023125"/>
    </source>
</evidence>
<reference evidence="5 6" key="1">
    <citation type="submission" date="2015-03" db="EMBL/GenBank/DDBJ databases">
        <title>Comparative genomics of Pseudomonas insights into diversity of traits involved in vanlence and defense.</title>
        <authorList>
            <person name="Qin Y."/>
        </authorList>
    </citation>
    <scope>NUCLEOTIDE SEQUENCE [LARGE SCALE GENOMIC DNA]</scope>
    <source>
        <strain evidence="5 6">C3</strain>
    </source>
</reference>